<dbReference type="SUPFAM" id="SSF57362">
    <property type="entry name" value="BPTI-like"/>
    <property type="match status" value="1"/>
</dbReference>
<feature type="compositionally biased region" description="Basic and acidic residues" evidence="9">
    <location>
        <begin position="1707"/>
        <end position="1719"/>
    </location>
</feature>
<dbReference type="InterPro" id="IPR013783">
    <property type="entry name" value="Ig-like_fold"/>
</dbReference>
<feature type="compositionally biased region" description="Basic and acidic residues" evidence="9">
    <location>
        <begin position="1793"/>
        <end position="1817"/>
    </location>
</feature>
<dbReference type="InterPro" id="IPR008160">
    <property type="entry name" value="Collagen"/>
</dbReference>
<feature type="compositionally biased region" description="Low complexity" evidence="9">
    <location>
        <begin position="2518"/>
        <end position="2527"/>
    </location>
</feature>
<feature type="compositionally biased region" description="Pro residues" evidence="9">
    <location>
        <begin position="2529"/>
        <end position="2538"/>
    </location>
</feature>
<feature type="compositionally biased region" description="Low complexity" evidence="9">
    <location>
        <begin position="1819"/>
        <end position="1841"/>
    </location>
</feature>
<keyword evidence="3" id="KW-0272">Extracellular matrix</keyword>
<feature type="domain" description="Fibronectin type-III" evidence="13">
    <location>
        <begin position="593"/>
        <end position="681"/>
    </location>
</feature>
<feature type="region of interest" description="Disordered" evidence="9">
    <location>
        <begin position="2512"/>
        <end position="2889"/>
    </location>
</feature>
<feature type="compositionally biased region" description="Gly residues" evidence="9">
    <location>
        <begin position="2345"/>
        <end position="2354"/>
    </location>
</feature>
<dbReference type="EMBL" id="RJVU01019434">
    <property type="protein sequence ID" value="ROL50681.1"/>
    <property type="molecule type" value="Genomic_DNA"/>
</dbReference>
<keyword evidence="15" id="KW-1185">Reference proteome</keyword>
<dbReference type="OrthoDB" id="9940467at2759"/>
<dbReference type="Gene3D" id="4.10.410.10">
    <property type="entry name" value="Pancreatic trypsin inhibitor Kunitz domain"/>
    <property type="match status" value="1"/>
</dbReference>
<dbReference type="GO" id="GO:0005581">
    <property type="term" value="C:collagen trimer"/>
    <property type="evidence" value="ECO:0007669"/>
    <property type="project" value="UniProtKB-KW"/>
</dbReference>
<dbReference type="PROSITE" id="PS50234">
    <property type="entry name" value="VWFA"/>
    <property type="match status" value="2"/>
</dbReference>
<dbReference type="GO" id="GO:0030198">
    <property type="term" value="P:extracellular matrix organization"/>
    <property type="evidence" value="ECO:0007669"/>
    <property type="project" value="TreeGrafter"/>
</dbReference>
<feature type="compositionally biased region" description="Basic and acidic residues" evidence="9">
    <location>
        <begin position="1882"/>
        <end position="1891"/>
    </location>
</feature>
<feature type="domain" description="BPTI/Kunitz inhibitor" evidence="12">
    <location>
        <begin position="2984"/>
        <end position="3034"/>
    </location>
</feature>
<dbReference type="InterPro" id="IPR036116">
    <property type="entry name" value="FN3_sf"/>
</dbReference>
<feature type="compositionally biased region" description="Basic and acidic residues" evidence="9">
    <location>
        <begin position="1638"/>
        <end position="1651"/>
    </location>
</feature>
<feature type="domain" description="Fibronectin type-III" evidence="13">
    <location>
        <begin position="414"/>
        <end position="502"/>
    </location>
</feature>
<feature type="compositionally biased region" description="Low complexity" evidence="9">
    <location>
        <begin position="2364"/>
        <end position="2374"/>
    </location>
</feature>
<sequence length="3037" mass="308832">MGCLLQWTLLLAVLLCLPSCSTAQGQCNDVVAADIVFLVDGSSSIGRANFVLVKNFMAGIVQPFARAVGPNGIRFGAVQYSDTARVEFTFTTYLNGTELITAIENINYKGGNTRTGAGLKYIADNFFNPASIRDVPKITILITDGKSQDNVQEPSQKLRSLGVKIFAIGIKSADPAELNLIASPPQSDFTSQIGNFKALSSLLPLVSRRVCTTSGGSYSSDEAYSGPSDLQFSGETTNSLRFLWTSAGGPVSGYVVQYRPLSGLGQPITAELRQETIPSNQQSYIARELRSGTDYLITVIAQYPNSLGESVSAKARTKPLLGVTTLRLAQAGFFTLALGWDAPADQVQGYRITYGPTGQPSAQLREQSAGAESTSLTLLGLKSDTEYVINLYPLFPRNSASPATLTARTLRLEGVQQLSVETISSNSVRVRWNGLTGARGYRVVWGPFTGSDVETVELRGDSESHSLGNLRPDTEYIVTVIALYSGEAEGPAATARFKIERSEQQVLRATTTGPTSIRLNWNLIQAARGYRLEWKAGERGRVQKQDFPQSTTNYELRNLQPSTEYIITLFTLYDGREEATFFSTKSTEQSVGRVTNLRVVDSLGNIIRIGWTGVAGATQYNIIILNTESNTEVNRRVPGNQTSFDLRDLEDDVRYAVSVTALVGSNEGEPATVYIKTESPLRVTNLRVVGSNSRRVRIAWTGVSGVTGYRVTWRQSNSAEQFRVLSADITTYTIDGLQPDDSVVVGVAPVIDKRTGEVVSVSTRTSGSTGIVTGLRVIEVTSTRILITWTPVNRATGYKITWRRSDGVEDSENVPADVASFAIDRLQEGAAYQVLVSALFNSREGPTATVTARTDQATVGRVTNLQVLEAQGEVVRVSWVGVQNATSYRILWKRTDGGEEQSQLVGGNVTSVDLRQLDEGAQYEVKVLALIRNREGPPVSVRITTGEKRVTRVEGLRVLDSTPGGLRITWRAVSGASSYRIYWRSSQGEPESSRLISGDATSYTLDGLRPGLSYTVRMSAVLDGEETEATTIRGTTDALPPVSGLSVTDSTENSVLLGWSPVTGATGYILRWTEEEDTGTAQSETLPGTATSYRVIGLRLGRRYRFTLQPTFQNQVGPETSVEERTVCVGGRLDVVFLVPASRDRSGLVAPVLSLLASSAGSFTSIGPRDSQMGVVMYSEDPKVRFLLNRHSNSETLLQDILSTPFNDRPGNNIGRAMTYARQFLLSTPAGRRSGVPGVVVIIADEKSTDDLSQPAASVKADGVTVLAVGIGRADPRELRLAVTDGSTQNLLYAQDANKLYGLHPDLADLLCGLARGTGVTTGPCTVECPRGDKGERGQKGERGRDGVDGRKGEPGRDGLPGREGPRGPEGPPGQPGSGLGVRGEKGERGFPGLDGSPGVPGRSGAVGLPGSQGLPGVRGDPGEPGLAGPQGLKGEKGERGEPGSAVGGGLPGRKGEPGIPGIPGTPGRPGVEGGKGEAGTRGLPGQDGRPGLSGSPGLSIKGDKGSPGERGPPGVGSGVAAKGDAGEPGSPGPSGPPGLRGLTGQKGAKGEAGESAEGKPGPQGNTGDPGDRGPRGPPGEIGSKGDRGQTGAPGLDGAKGDKGSAGLPGPQGLRGLPGSNGLPGEKGERGLPGPDGAKGDKGDAGQKGERGSPGAGETGQPGPKGDQGDRGLAGLSGKPGAKGSQGDLGERGEAGSPGSQGPMGPRGKDGLKGDKGEDGISGESGLPGKPGERGLRGIPGQPGQTGSKGDTGDPGEDGRNGTPGTTGQRGPKGEQGIQGLPGPPGDVTTGEKQLKGDRGEKGEAGDPGEHGAKGQKGEAGAPGSAGPNGPEGQRGLPGARGDPGDRGSPGDKGERGGAGLDGRPGQDGKPGPPGVPGLRGDPGKQGDPGRDGLAGLRGPQGPSGPPGPPGTDGTPGKAGEDGKLGLPGKAGEDGVPGEDGRKGDKGEQGPAGRDGRDGIKGDQGIAGLIGPQGPIGPPGVPGNVGPPGPVVYVKGEPATSIPGPQGPPGTSGVPGVPGAAGARGERGLPGLKGDVGDPGEDGKPGTVVDVKRAFSEFGIEVRELKLLIDDRSNLVSKFSELAEGKRGEKGDVGPRGPPGADGIRGLPGERGVKGEQGEKGPSGPQGPPGRAIGERGPEGQPGQAGEPGKPGIPGVPGRAGELGEAGRPGDKGEKGEKGDRGQAGPAGLPGLGGPPGQKGDSATAQSGLPGPRGLPGAQGTRGEPGAVGPPGSPGEQGYTGARGEKGVKGASGENGKDGSPGSPGDPGKPGQDGKPGLPGFPGVLGRPGNPGEPGMRGPTGPMGGNGPPGAPGVKGDQGQPGIGVQGPPGPQGNRGLPGPTGTPGAIGEGGKPGVPGRDGVPGKDGLPGLPGKQGIAGPIGPPGLKGEQGDSGPPGKSVTGPPGMKGETGPPGQTLPGTIGERGLPGSPGPKGDKGPAGIKGERGAVGDPGDPGENVSTCIHFRGRTTSTAIHFISTTICASLKDSYTLILQGMRGPQGPKGVKGEAGVGMPGPPGQLGPIGLKGDPGLPGPPGPPGPRGLDGTPGLAGQRGEAGQPGPPGPQGDRGLQGFIGKAGNPGTPGAAGPPGPTGEIGVGVPGLRGERGDPGPRGPLGGKGNRGDKGDTLLVGGPPGEKGVKGETGERGPKGAQGEKGAKGQEGPPGEQGLRGEPGERGSTGFQGARGPGGQKGEAGQPGVPGEAGTPGKDGLPGMRGEKGEVGHVGLRGLKGERGSKGVCGPSGQKGDKGDAGINGRPGLPGRKGEQGEAGSQGPTGSPGKEGLIGAKGDRGFDGVMGPKGTHGEKGERGPPGIPGPPGLRGVDGPPGLTGTQGPAGGKGPEGLQGQKGERGPSGPAMVGPRGIPGIPGERGEQGEIGTDGPKGDRGEPGMTEDDIRAYVRTEMNLHCGVQEVQIPVPVQTYRSRSSTSPERSLTHGDEEGPKLRVVMNTNDPDYEHIYSIETYDDDAPMEEIADYYTTVNKSQESCILPMEEGDCSRFTLRWYFNSQVGACRPFIYSGCGGNANRYLQKEECEKHCLQQ</sequence>
<feature type="region of interest" description="Disordered" evidence="9">
    <location>
        <begin position="1322"/>
        <end position="2047"/>
    </location>
</feature>
<comment type="caution">
    <text evidence="14">The sequence shown here is derived from an EMBL/GenBank/DDBJ whole genome shotgun (WGS) entry which is preliminary data.</text>
</comment>
<dbReference type="GO" id="GO:0005615">
    <property type="term" value="C:extracellular space"/>
    <property type="evidence" value="ECO:0007669"/>
    <property type="project" value="TreeGrafter"/>
</dbReference>
<evidence type="ECO:0000259" key="12">
    <source>
        <dbReference type="PROSITE" id="PS50279"/>
    </source>
</evidence>
<feature type="domain" description="Fibronectin type-III" evidence="13">
    <location>
        <begin position="861"/>
        <end position="949"/>
    </location>
</feature>
<evidence type="ECO:0000256" key="5">
    <source>
        <dbReference type="ARBA" id="ARBA00022737"/>
    </source>
</evidence>
<evidence type="ECO:0000313" key="15">
    <source>
        <dbReference type="Proteomes" id="UP000281406"/>
    </source>
</evidence>
<dbReference type="Gene3D" id="3.40.50.410">
    <property type="entry name" value="von Willebrand factor, type A domain"/>
    <property type="match status" value="2"/>
</dbReference>
<feature type="signal peptide" evidence="10">
    <location>
        <begin position="1"/>
        <end position="23"/>
    </location>
</feature>
<dbReference type="FunFam" id="2.60.40.10:FF:000307">
    <property type="entry name" value="collagen alpha-1(VII) chain isoform X1"/>
    <property type="match status" value="4"/>
</dbReference>
<feature type="compositionally biased region" description="Basic and acidic residues" evidence="9">
    <location>
        <begin position="2168"/>
        <end position="2181"/>
    </location>
</feature>
<feature type="domain" description="VWFA" evidence="11">
    <location>
        <begin position="34"/>
        <end position="206"/>
    </location>
</feature>
<feature type="chain" id="PRO_5018089166" evidence="10">
    <location>
        <begin position="24"/>
        <end position="3037"/>
    </location>
</feature>
<feature type="domain" description="Fibronectin type-III" evidence="13">
    <location>
        <begin position="1041"/>
        <end position="1130"/>
    </location>
</feature>
<dbReference type="FunFam" id="2.60.40.10:FF:001333">
    <property type="entry name" value="collagen alpha-1(VII) chain isoform X2"/>
    <property type="match status" value="1"/>
</dbReference>
<dbReference type="GO" id="GO:0031012">
    <property type="term" value="C:extracellular matrix"/>
    <property type="evidence" value="ECO:0007669"/>
    <property type="project" value="TreeGrafter"/>
</dbReference>
<feature type="compositionally biased region" description="Basic and acidic residues" evidence="9">
    <location>
        <begin position="1939"/>
        <end position="1961"/>
    </location>
</feature>
<dbReference type="SUPFAM" id="SSF49265">
    <property type="entry name" value="Fibronectin type III"/>
    <property type="match status" value="6"/>
</dbReference>
<dbReference type="PROSITE" id="PS50853">
    <property type="entry name" value="FN3"/>
    <property type="match status" value="10"/>
</dbReference>
<feature type="compositionally biased region" description="Low complexity" evidence="9">
    <location>
        <begin position="2269"/>
        <end position="2278"/>
    </location>
</feature>
<feature type="compositionally biased region" description="Basic and acidic residues" evidence="9">
    <location>
        <begin position="2879"/>
        <end position="2889"/>
    </location>
</feature>
<dbReference type="PROSITE" id="PS00280">
    <property type="entry name" value="BPTI_KUNITZ_1"/>
    <property type="match status" value="1"/>
</dbReference>
<protein>
    <submittedName>
        <fullName evidence="14">Collagen alpha-1(VII) chain</fullName>
    </submittedName>
</protein>
<evidence type="ECO:0000313" key="14">
    <source>
        <dbReference type="EMBL" id="ROL50681.1"/>
    </source>
</evidence>
<feature type="compositionally biased region" description="Pro residues" evidence="9">
    <location>
        <begin position="1975"/>
        <end position="1990"/>
    </location>
</feature>
<feature type="compositionally biased region" description="Low complexity" evidence="9">
    <location>
        <begin position="2539"/>
        <end position="2556"/>
    </location>
</feature>
<organism evidence="14 15">
    <name type="scientific">Anabarilius grahami</name>
    <name type="common">Kanglang fish</name>
    <name type="synonym">Barilius grahami</name>
    <dbReference type="NCBI Taxonomy" id="495550"/>
    <lineage>
        <taxon>Eukaryota</taxon>
        <taxon>Metazoa</taxon>
        <taxon>Chordata</taxon>
        <taxon>Craniata</taxon>
        <taxon>Vertebrata</taxon>
        <taxon>Euteleostomi</taxon>
        <taxon>Actinopterygii</taxon>
        <taxon>Neopterygii</taxon>
        <taxon>Teleostei</taxon>
        <taxon>Ostariophysi</taxon>
        <taxon>Cypriniformes</taxon>
        <taxon>Xenocyprididae</taxon>
        <taxon>Xenocypridinae</taxon>
        <taxon>Xenocypridinae incertae sedis</taxon>
        <taxon>Anabarilius</taxon>
    </lineage>
</organism>
<evidence type="ECO:0000256" key="1">
    <source>
        <dbReference type="ARBA" id="ARBA00004498"/>
    </source>
</evidence>
<evidence type="ECO:0000256" key="7">
    <source>
        <dbReference type="ARBA" id="ARBA00023157"/>
    </source>
</evidence>
<dbReference type="PROSITE" id="PS50279">
    <property type="entry name" value="BPTI_KUNITZ_2"/>
    <property type="match status" value="1"/>
</dbReference>
<keyword evidence="4 10" id="KW-0732">Signal</keyword>
<feature type="domain" description="Fibronectin type-III" evidence="13">
    <location>
        <begin position="771"/>
        <end position="857"/>
    </location>
</feature>
<keyword evidence="8" id="KW-0325">Glycoprotein</keyword>
<feature type="compositionally biased region" description="Low complexity" evidence="9">
    <location>
        <begin position="1608"/>
        <end position="1618"/>
    </location>
</feature>
<evidence type="ECO:0000256" key="9">
    <source>
        <dbReference type="SAM" id="MobiDB-lite"/>
    </source>
</evidence>
<dbReference type="CDD" id="cd22627">
    <property type="entry name" value="Kunitz_collagen_alpha1_VII"/>
    <property type="match status" value="1"/>
</dbReference>
<feature type="compositionally biased region" description="Gly residues" evidence="9">
    <location>
        <begin position="2188"/>
        <end position="2197"/>
    </location>
</feature>
<keyword evidence="5" id="KW-0677">Repeat</keyword>
<gene>
    <name evidence="14" type="ORF">DPX16_14925</name>
</gene>
<feature type="compositionally biased region" description="Basic and acidic residues" evidence="9">
    <location>
        <begin position="1843"/>
        <end position="1856"/>
    </location>
</feature>
<dbReference type="PANTHER" id="PTHR24023">
    <property type="entry name" value="COLLAGEN ALPHA"/>
    <property type="match status" value="1"/>
</dbReference>
<feature type="compositionally biased region" description="Basic and acidic residues" evidence="9">
    <location>
        <begin position="2930"/>
        <end position="2939"/>
    </location>
</feature>
<feature type="compositionally biased region" description="Low complexity" evidence="9">
    <location>
        <begin position="1491"/>
        <end position="1500"/>
    </location>
</feature>
<dbReference type="PANTHER" id="PTHR24023:SF1112">
    <property type="entry name" value="COL_CUTICLE_N DOMAIN-CONTAINING PROTEIN-RELATED"/>
    <property type="match status" value="1"/>
</dbReference>
<dbReference type="GO" id="GO:0004867">
    <property type="term" value="F:serine-type endopeptidase inhibitor activity"/>
    <property type="evidence" value="ECO:0007669"/>
    <property type="project" value="InterPro"/>
</dbReference>
<feature type="compositionally biased region" description="Gly residues" evidence="9">
    <location>
        <begin position="2831"/>
        <end position="2840"/>
    </location>
</feature>
<dbReference type="Pfam" id="PF00041">
    <property type="entry name" value="fn3"/>
    <property type="match status" value="8"/>
</dbReference>
<reference evidence="14 15" key="1">
    <citation type="submission" date="2018-10" db="EMBL/GenBank/DDBJ databases">
        <title>Genome assembly for a Yunnan-Guizhou Plateau 3E fish, Anabarilius grahami (Regan), and its evolutionary and genetic applications.</title>
        <authorList>
            <person name="Jiang W."/>
        </authorList>
    </citation>
    <scope>NUCLEOTIDE SEQUENCE [LARGE SCALE GENOMIC DNA]</scope>
    <source>
        <strain evidence="14">AG-KIZ</strain>
        <tissue evidence="14">Muscle</tissue>
    </source>
</reference>
<dbReference type="Pfam" id="PF00014">
    <property type="entry name" value="Kunitz_BPTI"/>
    <property type="match status" value="1"/>
</dbReference>
<dbReference type="InterPro" id="IPR036880">
    <property type="entry name" value="Kunitz_BPTI_sf"/>
</dbReference>
<feature type="domain" description="Fibronectin type-III" evidence="13">
    <location>
        <begin position="952"/>
        <end position="1038"/>
    </location>
</feature>
<dbReference type="Gene3D" id="2.60.40.10">
    <property type="entry name" value="Immunoglobulins"/>
    <property type="match status" value="10"/>
</dbReference>
<proteinExistence type="predicted"/>
<dbReference type="InterPro" id="IPR003961">
    <property type="entry name" value="FN3_dom"/>
</dbReference>
<evidence type="ECO:0000256" key="3">
    <source>
        <dbReference type="ARBA" id="ARBA00022530"/>
    </source>
</evidence>
<dbReference type="SMART" id="SM00327">
    <property type="entry name" value="VWA"/>
    <property type="match status" value="2"/>
</dbReference>
<dbReference type="SMART" id="SM00060">
    <property type="entry name" value="FN3"/>
    <property type="match status" value="10"/>
</dbReference>
<feature type="compositionally biased region" description="Basic and acidic residues" evidence="9">
    <location>
        <begin position="1330"/>
        <end position="1367"/>
    </location>
</feature>
<dbReference type="PRINTS" id="PR00759">
    <property type="entry name" value="BASICPTASE"/>
</dbReference>
<evidence type="ECO:0000256" key="10">
    <source>
        <dbReference type="SAM" id="SignalP"/>
    </source>
</evidence>
<dbReference type="FunFam" id="4.10.410.10:FF:000020">
    <property type="entry name" value="Collagen, type VI, alpha 3"/>
    <property type="match status" value="1"/>
</dbReference>
<feature type="domain" description="Fibronectin type-III" evidence="13">
    <location>
        <begin position="682"/>
        <end position="769"/>
    </location>
</feature>
<feature type="region of interest" description="Disordered" evidence="9">
    <location>
        <begin position="2916"/>
        <end position="2939"/>
    </location>
</feature>
<evidence type="ECO:0000256" key="2">
    <source>
        <dbReference type="ARBA" id="ARBA00022525"/>
    </source>
</evidence>
<feature type="domain" description="Fibronectin type-III" evidence="13">
    <location>
        <begin position="322"/>
        <end position="413"/>
    </location>
</feature>
<dbReference type="Gene3D" id="1.20.5.320">
    <property type="entry name" value="6-Phosphogluconate Dehydrogenase, domain 3"/>
    <property type="match status" value="1"/>
</dbReference>
<keyword evidence="7" id="KW-1015">Disulfide bond</keyword>
<feature type="compositionally biased region" description="Basic and acidic residues" evidence="9">
    <location>
        <begin position="2635"/>
        <end position="2646"/>
    </location>
</feature>
<dbReference type="Pfam" id="PF00092">
    <property type="entry name" value="VWA"/>
    <property type="match status" value="2"/>
</dbReference>
<comment type="subcellular location">
    <subcellularLocation>
        <location evidence="1">Secreted</location>
        <location evidence="1">Extracellular space</location>
        <location evidence="1">Extracellular matrix</location>
    </subcellularLocation>
</comment>
<feature type="domain" description="Fibronectin type-III" evidence="13">
    <location>
        <begin position="503"/>
        <end position="590"/>
    </location>
</feature>
<evidence type="ECO:0000256" key="6">
    <source>
        <dbReference type="ARBA" id="ARBA00023119"/>
    </source>
</evidence>
<feature type="compositionally biased region" description="Polar residues" evidence="9">
    <location>
        <begin position="2918"/>
        <end position="2929"/>
    </location>
</feature>
<feature type="compositionally biased region" description="Low complexity" evidence="9">
    <location>
        <begin position="2009"/>
        <end position="2023"/>
    </location>
</feature>
<feature type="compositionally biased region" description="Gly residues" evidence="9">
    <location>
        <begin position="1471"/>
        <end position="1480"/>
    </location>
</feature>
<feature type="compositionally biased region" description="Low complexity" evidence="9">
    <location>
        <begin position="2139"/>
        <end position="2150"/>
    </location>
</feature>
<accession>A0A3N0YX68</accession>
<name>A0A3N0YX68_ANAGA</name>
<dbReference type="Proteomes" id="UP000281406">
    <property type="component" value="Unassembled WGS sequence"/>
</dbReference>
<keyword evidence="2" id="KW-0964">Secreted</keyword>
<dbReference type="InterPro" id="IPR002223">
    <property type="entry name" value="Kunitz_BPTI"/>
</dbReference>
<feature type="compositionally biased region" description="Basic and acidic residues" evidence="9">
    <location>
        <begin position="2084"/>
        <end position="2093"/>
    </location>
</feature>
<feature type="compositionally biased region" description="Gly residues" evidence="9">
    <location>
        <begin position="2681"/>
        <end position="2690"/>
    </location>
</feature>
<dbReference type="InterPro" id="IPR002035">
    <property type="entry name" value="VWF_A"/>
</dbReference>
<evidence type="ECO:0000256" key="8">
    <source>
        <dbReference type="ARBA" id="ARBA00023180"/>
    </source>
</evidence>
<feature type="region of interest" description="Disordered" evidence="9">
    <location>
        <begin position="2084"/>
        <end position="2455"/>
    </location>
</feature>
<dbReference type="GO" id="GO:0030020">
    <property type="term" value="F:extracellular matrix structural constituent conferring tensile strength"/>
    <property type="evidence" value="ECO:0007669"/>
    <property type="project" value="TreeGrafter"/>
</dbReference>
<dbReference type="InterPro" id="IPR020901">
    <property type="entry name" value="Prtase_inh_Kunz-CS"/>
</dbReference>
<evidence type="ECO:0000256" key="4">
    <source>
        <dbReference type="ARBA" id="ARBA00022729"/>
    </source>
</evidence>
<evidence type="ECO:0000259" key="13">
    <source>
        <dbReference type="PROSITE" id="PS50853"/>
    </source>
</evidence>
<feature type="domain" description="Fibronectin type-III" evidence="13">
    <location>
        <begin position="226"/>
        <end position="320"/>
    </location>
</feature>
<dbReference type="InterPro" id="IPR036465">
    <property type="entry name" value="vWFA_dom_sf"/>
</dbReference>
<feature type="domain" description="VWFA" evidence="11">
    <location>
        <begin position="1134"/>
        <end position="1311"/>
    </location>
</feature>
<dbReference type="CDD" id="cd00063">
    <property type="entry name" value="FN3"/>
    <property type="match status" value="10"/>
</dbReference>
<dbReference type="PRINTS" id="PR00453">
    <property type="entry name" value="VWFADOMAIN"/>
</dbReference>
<evidence type="ECO:0000259" key="11">
    <source>
        <dbReference type="PROSITE" id="PS50234"/>
    </source>
</evidence>
<dbReference type="SUPFAM" id="SSF53300">
    <property type="entry name" value="vWA-like"/>
    <property type="match status" value="2"/>
</dbReference>
<keyword evidence="6 14" id="KW-0176">Collagen</keyword>
<dbReference type="InterPro" id="IPR050149">
    <property type="entry name" value="Collagen_superfamily"/>
</dbReference>
<dbReference type="Pfam" id="PF01391">
    <property type="entry name" value="Collagen"/>
    <property type="match status" value="9"/>
</dbReference>
<dbReference type="FunFam" id="3.40.50.410:FF:000004">
    <property type="entry name" value="collagen alpha-6(VI) chain"/>
    <property type="match status" value="1"/>
</dbReference>